<evidence type="ECO:0000313" key="2">
    <source>
        <dbReference type="EMBL" id="RKF29969.1"/>
    </source>
</evidence>
<feature type="transmembrane region" description="Helical" evidence="1">
    <location>
        <begin position="38"/>
        <end position="56"/>
    </location>
</feature>
<feature type="transmembrane region" description="Helical" evidence="1">
    <location>
        <begin position="6"/>
        <end position="26"/>
    </location>
</feature>
<name>A0A420FAL7_9SPHI</name>
<organism evidence="2 3">
    <name type="scientific">Sphingobacterium siyangense</name>
    <dbReference type="NCBI Taxonomy" id="459529"/>
    <lineage>
        <taxon>Bacteria</taxon>
        <taxon>Pseudomonadati</taxon>
        <taxon>Bacteroidota</taxon>
        <taxon>Sphingobacteriia</taxon>
        <taxon>Sphingobacteriales</taxon>
        <taxon>Sphingobacteriaceae</taxon>
        <taxon>Sphingobacterium</taxon>
    </lineage>
</organism>
<keyword evidence="1" id="KW-0812">Transmembrane</keyword>
<comment type="caution">
    <text evidence="2">The sequence shown here is derived from an EMBL/GenBank/DDBJ whole genome shotgun (WGS) entry which is preliminary data.</text>
</comment>
<dbReference type="EMBL" id="MCAQ01000030">
    <property type="protein sequence ID" value="RKF29969.1"/>
    <property type="molecule type" value="Genomic_DNA"/>
</dbReference>
<reference evidence="2 3" key="1">
    <citation type="submission" date="2016-07" db="EMBL/GenBank/DDBJ databases">
        <title>Genome analysis of Sphingobacterium siyangense T12B17.</title>
        <authorList>
            <person name="Xu D."/>
            <person name="Su Y."/>
            <person name="Zheng S."/>
        </authorList>
    </citation>
    <scope>NUCLEOTIDE SEQUENCE [LARGE SCALE GENOMIC DNA]</scope>
    <source>
        <strain evidence="2 3">T12B17</strain>
    </source>
</reference>
<keyword evidence="3" id="KW-1185">Reference proteome</keyword>
<dbReference type="Proteomes" id="UP000286402">
    <property type="component" value="Unassembled WGS sequence"/>
</dbReference>
<evidence type="ECO:0000313" key="3">
    <source>
        <dbReference type="Proteomes" id="UP000286402"/>
    </source>
</evidence>
<proteinExistence type="predicted"/>
<gene>
    <name evidence="2" type="ORF">BCY89_19325</name>
</gene>
<keyword evidence="1" id="KW-1133">Transmembrane helix</keyword>
<protein>
    <submittedName>
        <fullName evidence="2">Uncharacterized protein</fullName>
    </submittedName>
</protein>
<dbReference type="AlphaFoldDB" id="A0A420FAL7"/>
<accession>A0A420FAL7</accession>
<keyword evidence="1" id="KW-0472">Membrane</keyword>
<evidence type="ECO:0000256" key="1">
    <source>
        <dbReference type="SAM" id="Phobius"/>
    </source>
</evidence>
<sequence length="112" mass="12912">MYTLYALIFLIWFGLPSLFIYLTYWALKKSGRKKLGTIVSIVLILAFLIFTLYLLFDDLLFSKSDARQLLSEHHITLNDDFKIISNQSGEETMIPILIPCIVQMAKASLQHL</sequence>